<keyword evidence="2" id="KW-1185">Reference proteome</keyword>
<proteinExistence type="predicted"/>
<evidence type="ECO:0000313" key="2">
    <source>
        <dbReference type="Proteomes" id="UP000198773"/>
    </source>
</evidence>
<protein>
    <submittedName>
        <fullName evidence="1">Uncharacterized protein</fullName>
    </submittedName>
</protein>
<dbReference type="STRING" id="152573.SAMN04488051_101116"/>
<dbReference type="AlphaFoldDB" id="A0A1H3X5T9"/>
<dbReference type="Proteomes" id="UP000198773">
    <property type="component" value="Unassembled WGS sequence"/>
</dbReference>
<reference evidence="1 2" key="1">
    <citation type="submission" date="2016-10" db="EMBL/GenBank/DDBJ databases">
        <authorList>
            <person name="de Groot N.N."/>
        </authorList>
    </citation>
    <scope>NUCLEOTIDE SEQUENCE [LARGE SCALE GENOMIC DNA]</scope>
    <source>
        <strain evidence="1 2">CGMCC 1.3430</strain>
    </source>
</reference>
<evidence type="ECO:0000313" key="1">
    <source>
        <dbReference type="EMBL" id="SDZ94755.1"/>
    </source>
</evidence>
<dbReference type="EMBL" id="FNRM01000001">
    <property type="protein sequence ID" value="SDZ94755.1"/>
    <property type="molecule type" value="Genomic_DNA"/>
</dbReference>
<gene>
    <name evidence="1" type="ORF">SAMN04488051_101116</name>
</gene>
<name>A0A1H3X5T9_ALKAM</name>
<accession>A0A1H3X5T9</accession>
<sequence>MPAIGYSQQLNGKSLHFLLAFATLTHLGGVRGVQPIRSWTHRV</sequence>
<organism evidence="1 2">
    <name type="scientific">Alkalimonas amylolytica</name>
    <dbReference type="NCBI Taxonomy" id="152573"/>
    <lineage>
        <taxon>Bacteria</taxon>
        <taxon>Pseudomonadati</taxon>
        <taxon>Pseudomonadota</taxon>
        <taxon>Gammaproteobacteria</taxon>
        <taxon>Alkalimonas</taxon>
    </lineage>
</organism>